<evidence type="ECO:0000313" key="3">
    <source>
        <dbReference type="Proteomes" id="UP000319852"/>
    </source>
</evidence>
<dbReference type="Proteomes" id="UP000319852">
    <property type="component" value="Chromosome"/>
</dbReference>
<dbReference type="RefSeq" id="WP_145056902.1">
    <property type="nucleotide sequence ID" value="NZ_CP036263.1"/>
</dbReference>
<keyword evidence="1" id="KW-0732">Signal</keyword>
<dbReference type="EMBL" id="CP036263">
    <property type="protein sequence ID" value="QDS96921.1"/>
    <property type="molecule type" value="Genomic_DNA"/>
</dbReference>
<feature type="chain" id="PRO_5021806706" description="PEP-CTERM protein-sorting domain-containing protein" evidence="1">
    <location>
        <begin position="25"/>
        <end position="495"/>
    </location>
</feature>
<feature type="signal peptide" evidence="1">
    <location>
        <begin position="1"/>
        <end position="24"/>
    </location>
</feature>
<name>A0A517MPW5_9BACT</name>
<dbReference type="OrthoDB" id="233439at2"/>
<dbReference type="AlphaFoldDB" id="A0A517MPW5"/>
<evidence type="ECO:0000256" key="1">
    <source>
        <dbReference type="SAM" id="SignalP"/>
    </source>
</evidence>
<protein>
    <recommendedName>
        <fullName evidence="4">PEP-CTERM protein-sorting domain-containing protein</fullName>
    </recommendedName>
</protein>
<sequence precursor="true">MKKLSQRCLSLACIVALGVSPAFGLSFVPNNDSPADWNTTADWVDLGGIPYAAPPGGSSSDDVKIGRVIGGGSGVVGAGDDVVINLNGVAGSSNQIGVLEIATYNDLSPPPGLTATLNIQGTGVSTLMVGGNTQLGRQGSGVATLHQSGGSVDFTGGIFAPSGLDTLAEFSGGIATMRRVFLGATTGQVAAGAGTSNKLLVSGGELTLGISSASDVSDLKLFAGSSLDISGGSVTAVYNLARSEPYQILDRSPTSGADKASINITGGVLTGIDRFSGPTVTNSGGTLILGDGVLSGTSDRTLFEFSNATGAQSSYTQTGTGKVVFPVLSNGETTQLRMNDSSTIDLSGGIVEVDFSNYTPSLGENFNLIQPNGSTQPTVSAANVAPAPAGFDWDYSRWGVDSGGGFEYILELIEGATGQPGDFTGEGDVDGADFLAWQRGEASNPPSAGDLQLFQDNYGTVASGAASVSQVPEPTSAVMLLMGMMLLGNRSSKKS</sequence>
<dbReference type="KEGG" id="amob:HG15A2_01800"/>
<gene>
    <name evidence="2" type="ORF">HG15A2_01800</name>
</gene>
<organism evidence="2 3">
    <name type="scientific">Adhaeretor mobilis</name>
    <dbReference type="NCBI Taxonomy" id="1930276"/>
    <lineage>
        <taxon>Bacteria</taxon>
        <taxon>Pseudomonadati</taxon>
        <taxon>Planctomycetota</taxon>
        <taxon>Planctomycetia</taxon>
        <taxon>Pirellulales</taxon>
        <taxon>Lacipirellulaceae</taxon>
        <taxon>Adhaeretor</taxon>
    </lineage>
</organism>
<reference evidence="2 3" key="1">
    <citation type="submission" date="2019-02" db="EMBL/GenBank/DDBJ databases">
        <title>Deep-cultivation of Planctomycetes and their phenomic and genomic characterization uncovers novel biology.</title>
        <authorList>
            <person name="Wiegand S."/>
            <person name="Jogler M."/>
            <person name="Boedeker C."/>
            <person name="Pinto D."/>
            <person name="Vollmers J."/>
            <person name="Rivas-Marin E."/>
            <person name="Kohn T."/>
            <person name="Peeters S.H."/>
            <person name="Heuer A."/>
            <person name="Rast P."/>
            <person name="Oberbeckmann S."/>
            <person name="Bunk B."/>
            <person name="Jeske O."/>
            <person name="Meyerdierks A."/>
            <person name="Storesund J.E."/>
            <person name="Kallscheuer N."/>
            <person name="Luecker S."/>
            <person name="Lage O.M."/>
            <person name="Pohl T."/>
            <person name="Merkel B.J."/>
            <person name="Hornburger P."/>
            <person name="Mueller R.-W."/>
            <person name="Bruemmer F."/>
            <person name="Labrenz M."/>
            <person name="Spormann A.M."/>
            <person name="Op den Camp H."/>
            <person name="Overmann J."/>
            <person name="Amann R."/>
            <person name="Jetten M.S.M."/>
            <person name="Mascher T."/>
            <person name="Medema M.H."/>
            <person name="Devos D.P."/>
            <person name="Kaster A.-K."/>
            <person name="Ovreas L."/>
            <person name="Rohde M."/>
            <person name="Galperin M.Y."/>
            <person name="Jogler C."/>
        </authorList>
    </citation>
    <scope>NUCLEOTIDE SEQUENCE [LARGE SCALE GENOMIC DNA]</scope>
    <source>
        <strain evidence="2 3">HG15A2</strain>
    </source>
</reference>
<keyword evidence="3" id="KW-1185">Reference proteome</keyword>
<accession>A0A517MPW5</accession>
<evidence type="ECO:0008006" key="4">
    <source>
        <dbReference type="Google" id="ProtNLM"/>
    </source>
</evidence>
<proteinExistence type="predicted"/>
<evidence type="ECO:0000313" key="2">
    <source>
        <dbReference type="EMBL" id="QDS96921.1"/>
    </source>
</evidence>